<accession>A0A3R8T527</accession>
<organism evidence="3 4">
    <name type="scientific">Aquabacterium soli</name>
    <dbReference type="NCBI Taxonomy" id="2493092"/>
    <lineage>
        <taxon>Bacteria</taxon>
        <taxon>Pseudomonadati</taxon>
        <taxon>Pseudomonadota</taxon>
        <taxon>Betaproteobacteria</taxon>
        <taxon>Burkholderiales</taxon>
        <taxon>Aquabacterium</taxon>
    </lineage>
</organism>
<feature type="chain" id="PRO_5018757976" description="Cell envelope biogenesis protein TolA" evidence="2">
    <location>
        <begin position="24"/>
        <end position="99"/>
    </location>
</feature>
<dbReference type="EMBL" id="RSED01000007">
    <property type="protein sequence ID" value="RRS04322.1"/>
    <property type="molecule type" value="Genomic_DNA"/>
</dbReference>
<feature type="compositionally biased region" description="Low complexity" evidence="1">
    <location>
        <begin position="20"/>
        <end position="46"/>
    </location>
</feature>
<comment type="caution">
    <text evidence="3">The sequence shown here is derived from an EMBL/GenBank/DDBJ whole genome shotgun (WGS) entry which is preliminary data.</text>
</comment>
<feature type="signal peptide" evidence="2">
    <location>
        <begin position="1"/>
        <end position="23"/>
    </location>
</feature>
<keyword evidence="2" id="KW-0732">Signal</keyword>
<sequence>MKHAIVHIALAGLLAAGFTATHARSESAQTAASAASGAQKASSAAQGKKKARKPASQASNPGTSGGAGNRSGGEAKDGASFDAPRAGKGASKPTGTGWD</sequence>
<evidence type="ECO:0000313" key="4">
    <source>
        <dbReference type="Proteomes" id="UP000269265"/>
    </source>
</evidence>
<reference evidence="3 4" key="1">
    <citation type="submission" date="2018-12" db="EMBL/GenBank/DDBJ databases">
        <title>The whole draft genome of Aquabacterium sp. SJQ9.</title>
        <authorList>
            <person name="Sun L."/>
            <person name="Gao X."/>
            <person name="Chen W."/>
            <person name="Huang K."/>
        </authorList>
    </citation>
    <scope>NUCLEOTIDE SEQUENCE [LARGE SCALE GENOMIC DNA]</scope>
    <source>
        <strain evidence="3 4">SJQ9</strain>
    </source>
</reference>
<evidence type="ECO:0000313" key="3">
    <source>
        <dbReference type="EMBL" id="RRS04322.1"/>
    </source>
</evidence>
<protein>
    <recommendedName>
        <fullName evidence="5">Cell envelope biogenesis protein TolA</fullName>
    </recommendedName>
</protein>
<evidence type="ECO:0000256" key="1">
    <source>
        <dbReference type="SAM" id="MobiDB-lite"/>
    </source>
</evidence>
<dbReference type="RefSeq" id="WP_125243229.1">
    <property type="nucleotide sequence ID" value="NZ_RSED01000007.1"/>
</dbReference>
<name>A0A3R8T527_9BURK</name>
<dbReference type="AlphaFoldDB" id="A0A3R8T527"/>
<feature type="region of interest" description="Disordered" evidence="1">
    <location>
        <begin position="20"/>
        <end position="99"/>
    </location>
</feature>
<proteinExistence type="predicted"/>
<gene>
    <name evidence="3" type="ORF">EIP75_10525</name>
</gene>
<evidence type="ECO:0008006" key="5">
    <source>
        <dbReference type="Google" id="ProtNLM"/>
    </source>
</evidence>
<dbReference type="Proteomes" id="UP000269265">
    <property type="component" value="Unassembled WGS sequence"/>
</dbReference>
<evidence type="ECO:0000256" key="2">
    <source>
        <dbReference type="SAM" id="SignalP"/>
    </source>
</evidence>
<keyword evidence="4" id="KW-1185">Reference proteome</keyword>